<dbReference type="AlphaFoldDB" id="A0A7M3U244"/>
<dbReference type="EMBL" id="CP061738">
    <property type="protein sequence ID" value="QOD38479.1"/>
    <property type="molecule type" value="Genomic_DNA"/>
</dbReference>
<sequence length="67" mass="7901">MNKRIRDENRPKTRLKKVEKKASLSVKKKADMKVEKRASLSVKNVASKLVRRREKLKAKQRAKNKLE</sequence>
<evidence type="ECO:0000313" key="3">
    <source>
        <dbReference type="Proteomes" id="UP000516514"/>
    </source>
</evidence>
<dbReference type="RefSeq" id="WP_191111257.1">
    <property type="nucleotide sequence ID" value="NZ_CP061738.1"/>
</dbReference>
<keyword evidence="3" id="KW-1185">Reference proteome</keyword>
<evidence type="ECO:0000313" key="2">
    <source>
        <dbReference type="EMBL" id="QOD38479.1"/>
    </source>
</evidence>
<gene>
    <name evidence="2" type="ORF">ID128_01020</name>
</gene>
<protein>
    <submittedName>
        <fullName evidence="2">Uncharacterized protein</fullName>
    </submittedName>
</protein>
<dbReference type="KEGG" id="wms:ID128_01020"/>
<evidence type="ECO:0000256" key="1">
    <source>
        <dbReference type="SAM" id="MobiDB-lite"/>
    </source>
</evidence>
<reference evidence="2 3" key="1">
    <citation type="submission" date="2020-09" db="EMBL/GenBank/DDBJ databases">
        <title>An Earliest Endosymbiont, Wolbachia massiliensis sp. nov., Strain PL13 From the Bed Bug (Cimex hemipterius), Type strain of a New supergroup T.</title>
        <authorList>
            <person name="Laidoudi Y."/>
            <person name="Levasseur A."/>
            <person name="Medkour H."/>
            <person name="Maaloum M."/>
            <person name="BenKhedher M."/>
            <person name="Sambou M."/>
            <person name="Bassene H."/>
            <person name="Davoust B."/>
            <person name="Fenollar F."/>
            <person name="Raoult D."/>
            <person name="Mediannikov O."/>
        </authorList>
    </citation>
    <scope>NUCLEOTIDE SEQUENCE [LARGE SCALE GENOMIC DNA]</scope>
    <source>
        <strain evidence="2 3">PL13</strain>
    </source>
</reference>
<feature type="compositionally biased region" description="Basic and acidic residues" evidence="1">
    <location>
        <begin position="1"/>
        <end position="11"/>
    </location>
</feature>
<feature type="region of interest" description="Disordered" evidence="1">
    <location>
        <begin position="1"/>
        <end position="30"/>
    </location>
</feature>
<proteinExistence type="predicted"/>
<dbReference type="Proteomes" id="UP000516514">
    <property type="component" value="Chromosome"/>
</dbReference>
<accession>A0A7M3U244</accession>
<organism evidence="2 3">
    <name type="scientific">Candidatus Wolbachia massiliensis</name>
    <dbReference type="NCBI Taxonomy" id="1845000"/>
    <lineage>
        <taxon>Bacteria</taxon>
        <taxon>Pseudomonadati</taxon>
        <taxon>Pseudomonadota</taxon>
        <taxon>Alphaproteobacteria</taxon>
        <taxon>Rickettsiales</taxon>
        <taxon>Anaplasmataceae</taxon>
        <taxon>Wolbachieae</taxon>
        <taxon>Wolbachia</taxon>
    </lineage>
</organism>
<name>A0A7M3U244_9RICK</name>